<dbReference type="CDD" id="cd00402">
    <property type="entry name" value="Riboflavin_synthase_like"/>
    <property type="match status" value="1"/>
</dbReference>
<feature type="domain" description="Lumazine-binding" evidence="9">
    <location>
        <begin position="1"/>
        <end position="95"/>
    </location>
</feature>
<evidence type="ECO:0000256" key="5">
    <source>
        <dbReference type="ARBA" id="ARBA00013950"/>
    </source>
</evidence>
<dbReference type="Gene3D" id="2.40.30.20">
    <property type="match status" value="2"/>
</dbReference>
<dbReference type="InterPro" id="IPR023366">
    <property type="entry name" value="ATP_synth_asu-like_sf"/>
</dbReference>
<keyword evidence="8" id="KW-0677">Repeat</keyword>
<evidence type="ECO:0000256" key="7">
    <source>
        <dbReference type="ARBA" id="ARBA00022679"/>
    </source>
</evidence>
<dbReference type="InterPro" id="IPR001783">
    <property type="entry name" value="Lumazine-bd"/>
</dbReference>
<dbReference type="PROSITE" id="PS51177">
    <property type="entry name" value="LUMAZINE_BIND"/>
    <property type="match status" value="2"/>
</dbReference>
<dbReference type="InterPro" id="IPR017938">
    <property type="entry name" value="Riboflavin_synthase-like_b-brl"/>
</dbReference>
<dbReference type="FunFam" id="2.40.30.20:FF:000004">
    <property type="entry name" value="Riboflavin synthase, alpha subunit"/>
    <property type="match status" value="1"/>
</dbReference>
<comment type="pathway">
    <text evidence="3">Cofactor biosynthesis; riboflavin biosynthesis; riboflavin from 2-hydroxy-3-oxobutyl phosphate and 5-amino-6-(D-ribitylamino)uracil: step 2/2.</text>
</comment>
<reference evidence="10" key="1">
    <citation type="submission" date="2018-05" db="EMBL/GenBank/DDBJ databases">
        <authorList>
            <person name="Lanie J.A."/>
            <person name="Ng W.-L."/>
            <person name="Kazmierczak K.M."/>
            <person name="Andrzejewski T.M."/>
            <person name="Davidsen T.M."/>
            <person name="Wayne K.J."/>
            <person name="Tettelin H."/>
            <person name="Glass J.I."/>
            <person name="Rusch D."/>
            <person name="Podicherti R."/>
            <person name="Tsui H.-C.T."/>
            <person name="Winkler M.E."/>
        </authorList>
    </citation>
    <scope>NUCLEOTIDE SEQUENCE</scope>
</reference>
<evidence type="ECO:0000313" key="10">
    <source>
        <dbReference type="EMBL" id="SVB64626.1"/>
    </source>
</evidence>
<sequence>MFTGIITDLGSVQAILKRGDTRFQINTSYDTNSIALGASISCSGTCLTVVEKGKNWFATDVSGETLSKTTLGCWSEGTPVNLERSLKLSEELGGHFVAGHVDGVGVITSIDQEGDSFRFEFRVPEDLTRFIARKGSITVNGVSLTVNEITNNTFVVNIIPHTQNVTTFGTSRIDDRVNLEIDLLSRYVARLLEKD</sequence>
<protein>
    <recommendedName>
        <fullName evidence="5">Riboflavin synthase</fullName>
        <ecNumber evidence="4">2.5.1.9</ecNumber>
    </recommendedName>
</protein>
<evidence type="ECO:0000256" key="8">
    <source>
        <dbReference type="ARBA" id="ARBA00022737"/>
    </source>
</evidence>
<accession>A0A382FNC4</accession>
<comment type="catalytic activity">
    <reaction evidence="1">
        <text>2 6,7-dimethyl-8-(1-D-ribityl)lumazine + H(+) = 5-amino-6-(D-ribitylamino)uracil + riboflavin</text>
        <dbReference type="Rhea" id="RHEA:20772"/>
        <dbReference type="ChEBI" id="CHEBI:15378"/>
        <dbReference type="ChEBI" id="CHEBI:15934"/>
        <dbReference type="ChEBI" id="CHEBI:57986"/>
        <dbReference type="ChEBI" id="CHEBI:58201"/>
        <dbReference type="EC" id="2.5.1.9"/>
    </reaction>
</comment>
<evidence type="ECO:0000256" key="6">
    <source>
        <dbReference type="ARBA" id="ARBA00022619"/>
    </source>
</evidence>
<dbReference type="FunFam" id="2.40.30.20:FF:000003">
    <property type="entry name" value="Riboflavin synthase, alpha subunit"/>
    <property type="match status" value="1"/>
</dbReference>
<dbReference type="AlphaFoldDB" id="A0A382FNC4"/>
<dbReference type="InterPro" id="IPR026017">
    <property type="entry name" value="Lumazine-bd_dom"/>
</dbReference>
<evidence type="ECO:0000256" key="2">
    <source>
        <dbReference type="ARBA" id="ARBA00002803"/>
    </source>
</evidence>
<dbReference type="GO" id="GO:0004746">
    <property type="term" value="F:riboflavin synthase activity"/>
    <property type="evidence" value="ECO:0007669"/>
    <property type="project" value="UniProtKB-EC"/>
</dbReference>
<comment type="function">
    <text evidence="2">Catalyzes the dismutation of two molecules of 6,7-dimethyl-8-ribityllumazine, resulting in the formation of riboflavin and 5-amino-6-(D-ribitylamino)uracil.</text>
</comment>
<dbReference type="EC" id="2.5.1.9" evidence="4"/>
<evidence type="ECO:0000259" key="9">
    <source>
        <dbReference type="PROSITE" id="PS51177"/>
    </source>
</evidence>
<dbReference type="GO" id="GO:0009231">
    <property type="term" value="P:riboflavin biosynthetic process"/>
    <property type="evidence" value="ECO:0007669"/>
    <property type="project" value="UniProtKB-KW"/>
</dbReference>
<dbReference type="NCBIfam" id="NF009566">
    <property type="entry name" value="PRK13020.1"/>
    <property type="match status" value="1"/>
</dbReference>
<dbReference type="NCBIfam" id="NF006767">
    <property type="entry name" value="PRK09289.1"/>
    <property type="match status" value="1"/>
</dbReference>
<dbReference type="EMBL" id="UINC01050996">
    <property type="protein sequence ID" value="SVB64626.1"/>
    <property type="molecule type" value="Genomic_DNA"/>
</dbReference>
<evidence type="ECO:0000256" key="1">
    <source>
        <dbReference type="ARBA" id="ARBA00000968"/>
    </source>
</evidence>
<dbReference type="Pfam" id="PF00677">
    <property type="entry name" value="Lum_binding"/>
    <property type="match status" value="2"/>
</dbReference>
<gene>
    <name evidence="10" type="ORF">METZ01_LOCUS217480</name>
</gene>
<dbReference type="SUPFAM" id="SSF63380">
    <property type="entry name" value="Riboflavin synthase domain-like"/>
    <property type="match status" value="2"/>
</dbReference>
<evidence type="ECO:0000256" key="4">
    <source>
        <dbReference type="ARBA" id="ARBA00012827"/>
    </source>
</evidence>
<proteinExistence type="predicted"/>
<name>A0A382FNC4_9ZZZZ</name>
<keyword evidence="6" id="KW-0686">Riboflavin biosynthesis</keyword>
<dbReference type="PANTHER" id="PTHR21098">
    <property type="entry name" value="RIBOFLAVIN SYNTHASE ALPHA CHAIN"/>
    <property type="match status" value="1"/>
</dbReference>
<dbReference type="NCBIfam" id="TIGR00187">
    <property type="entry name" value="ribE"/>
    <property type="match status" value="1"/>
</dbReference>
<dbReference type="PANTHER" id="PTHR21098:SF12">
    <property type="entry name" value="RIBOFLAVIN SYNTHASE"/>
    <property type="match status" value="1"/>
</dbReference>
<evidence type="ECO:0000256" key="3">
    <source>
        <dbReference type="ARBA" id="ARBA00004887"/>
    </source>
</evidence>
<organism evidence="10">
    <name type="scientific">marine metagenome</name>
    <dbReference type="NCBI Taxonomy" id="408172"/>
    <lineage>
        <taxon>unclassified sequences</taxon>
        <taxon>metagenomes</taxon>
        <taxon>ecological metagenomes</taxon>
    </lineage>
</organism>
<dbReference type="PIRSF" id="PIRSF000498">
    <property type="entry name" value="Riboflavin_syn_A"/>
    <property type="match status" value="1"/>
</dbReference>
<feature type="domain" description="Lumazine-binding" evidence="9">
    <location>
        <begin position="96"/>
        <end position="192"/>
    </location>
</feature>
<keyword evidence="7" id="KW-0808">Transferase</keyword>